<comment type="similarity">
    <text evidence="2">Belongs to the major facilitator superfamily. Proton-dependent oligopeptide transporter (POT/PTR) (TC 2.A.17) family.</text>
</comment>
<keyword evidence="4 6" id="KW-1133">Transmembrane helix</keyword>
<evidence type="ECO:0000256" key="5">
    <source>
        <dbReference type="ARBA" id="ARBA00023136"/>
    </source>
</evidence>
<organism evidence="7 8">
    <name type="scientific">Rubroshorea leprosula</name>
    <dbReference type="NCBI Taxonomy" id="152421"/>
    <lineage>
        <taxon>Eukaryota</taxon>
        <taxon>Viridiplantae</taxon>
        <taxon>Streptophyta</taxon>
        <taxon>Embryophyta</taxon>
        <taxon>Tracheophyta</taxon>
        <taxon>Spermatophyta</taxon>
        <taxon>Magnoliopsida</taxon>
        <taxon>eudicotyledons</taxon>
        <taxon>Gunneridae</taxon>
        <taxon>Pentapetalae</taxon>
        <taxon>rosids</taxon>
        <taxon>malvids</taxon>
        <taxon>Malvales</taxon>
        <taxon>Dipterocarpaceae</taxon>
        <taxon>Rubroshorea</taxon>
    </lineage>
</organism>
<evidence type="ECO:0000256" key="4">
    <source>
        <dbReference type="ARBA" id="ARBA00022989"/>
    </source>
</evidence>
<keyword evidence="5 6" id="KW-0472">Membrane</keyword>
<evidence type="ECO:0000256" key="3">
    <source>
        <dbReference type="ARBA" id="ARBA00022692"/>
    </source>
</evidence>
<proteinExistence type="inferred from homology"/>
<sequence>MVAVSSDTSGANQANGAWVRSLRSLAPACLTAFVTIFMLISIVVYDRFFVPAIRKYTGNPRGITLLQIMGVCLVLHVIIILIACMAGRKRLSVAKEHHIFGKTDTVPLTVFILLPQFCPDGGRR</sequence>
<reference evidence="7 8" key="1">
    <citation type="journal article" date="2021" name="Commun. Biol.">
        <title>The genome of Shorea leprosula (Dipterocarpaceae) highlights the ecological relevance of drought in aseasonal tropical rainforests.</title>
        <authorList>
            <person name="Ng K.K.S."/>
            <person name="Kobayashi M.J."/>
            <person name="Fawcett J.A."/>
            <person name="Hatakeyama M."/>
            <person name="Paape T."/>
            <person name="Ng C.H."/>
            <person name="Ang C.C."/>
            <person name="Tnah L.H."/>
            <person name="Lee C.T."/>
            <person name="Nishiyama T."/>
            <person name="Sese J."/>
            <person name="O'Brien M.J."/>
            <person name="Copetti D."/>
            <person name="Mohd Noor M.I."/>
            <person name="Ong R.C."/>
            <person name="Putra M."/>
            <person name="Sireger I.Z."/>
            <person name="Indrioko S."/>
            <person name="Kosugi Y."/>
            <person name="Izuno A."/>
            <person name="Isagi Y."/>
            <person name="Lee S.L."/>
            <person name="Shimizu K.K."/>
        </authorList>
    </citation>
    <scope>NUCLEOTIDE SEQUENCE [LARGE SCALE GENOMIC DNA]</scope>
    <source>
        <strain evidence="7">214</strain>
    </source>
</reference>
<evidence type="ECO:0000313" key="8">
    <source>
        <dbReference type="Proteomes" id="UP001054252"/>
    </source>
</evidence>
<feature type="transmembrane region" description="Helical" evidence="6">
    <location>
        <begin position="25"/>
        <end position="45"/>
    </location>
</feature>
<dbReference type="Pfam" id="PF00854">
    <property type="entry name" value="PTR2"/>
    <property type="match status" value="1"/>
</dbReference>
<keyword evidence="8" id="KW-1185">Reference proteome</keyword>
<dbReference type="Proteomes" id="UP001054252">
    <property type="component" value="Unassembled WGS sequence"/>
</dbReference>
<dbReference type="Gene3D" id="1.20.1250.20">
    <property type="entry name" value="MFS general substrate transporter like domains"/>
    <property type="match status" value="1"/>
</dbReference>
<evidence type="ECO:0000256" key="6">
    <source>
        <dbReference type="SAM" id="Phobius"/>
    </source>
</evidence>
<accession>A0AAV5HKG2</accession>
<comment type="caution">
    <text evidence="7">The sequence shown here is derived from an EMBL/GenBank/DDBJ whole genome shotgun (WGS) entry which is preliminary data.</text>
</comment>
<protein>
    <submittedName>
        <fullName evidence="7">Uncharacterized protein</fullName>
    </submittedName>
</protein>
<dbReference type="InterPro" id="IPR036259">
    <property type="entry name" value="MFS_trans_sf"/>
</dbReference>
<evidence type="ECO:0000256" key="1">
    <source>
        <dbReference type="ARBA" id="ARBA00004141"/>
    </source>
</evidence>
<dbReference type="GO" id="GO:0016020">
    <property type="term" value="C:membrane"/>
    <property type="evidence" value="ECO:0007669"/>
    <property type="project" value="UniProtKB-SubCell"/>
</dbReference>
<name>A0AAV5HKG2_9ROSI</name>
<feature type="transmembrane region" description="Helical" evidence="6">
    <location>
        <begin position="65"/>
        <end position="86"/>
    </location>
</feature>
<dbReference type="AlphaFoldDB" id="A0AAV5HKG2"/>
<evidence type="ECO:0000313" key="7">
    <source>
        <dbReference type="EMBL" id="GKU86248.1"/>
    </source>
</evidence>
<dbReference type="PANTHER" id="PTHR11654">
    <property type="entry name" value="OLIGOPEPTIDE TRANSPORTER-RELATED"/>
    <property type="match status" value="1"/>
</dbReference>
<comment type="subcellular location">
    <subcellularLocation>
        <location evidence="1">Membrane</location>
        <topology evidence="1">Multi-pass membrane protein</topology>
    </subcellularLocation>
</comment>
<keyword evidence="3 6" id="KW-0812">Transmembrane</keyword>
<dbReference type="EMBL" id="BPVZ01000001">
    <property type="protein sequence ID" value="GKU86248.1"/>
    <property type="molecule type" value="Genomic_DNA"/>
</dbReference>
<evidence type="ECO:0000256" key="2">
    <source>
        <dbReference type="ARBA" id="ARBA00005982"/>
    </source>
</evidence>
<dbReference type="GO" id="GO:0022857">
    <property type="term" value="F:transmembrane transporter activity"/>
    <property type="evidence" value="ECO:0007669"/>
    <property type="project" value="InterPro"/>
</dbReference>
<dbReference type="InterPro" id="IPR000109">
    <property type="entry name" value="POT_fam"/>
</dbReference>
<gene>
    <name evidence="7" type="ORF">SLEP1_g796</name>
</gene>